<evidence type="ECO:0000259" key="6">
    <source>
        <dbReference type="Pfam" id="PF00419"/>
    </source>
</evidence>
<name>A0ABD7BYC1_STEMA</name>
<dbReference type="PANTHER" id="PTHR33420:SF3">
    <property type="entry name" value="FIMBRIAL SUBUNIT ELFA"/>
    <property type="match status" value="1"/>
</dbReference>
<dbReference type="RefSeq" id="WP_201116204.1">
    <property type="nucleotide sequence ID" value="NZ_CP067993.1"/>
</dbReference>
<feature type="domain" description="Fimbrial-type adhesion" evidence="6">
    <location>
        <begin position="27"/>
        <end position="178"/>
    </location>
</feature>
<dbReference type="Pfam" id="PF00419">
    <property type="entry name" value="Fimbrial"/>
    <property type="match status" value="1"/>
</dbReference>
<dbReference type="PANTHER" id="PTHR33420">
    <property type="entry name" value="FIMBRIAL SUBUNIT ELFA-RELATED"/>
    <property type="match status" value="1"/>
</dbReference>
<evidence type="ECO:0000313" key="7">
    <source>
        <dbReference type="EMBL" id="QQQ40546.1"/>
    </source>
</evidence>
<dbReference type="InterPro" id="IPR000259">
    <property type="entry name" value="Adhesion_dom_fimbrial"/>
</dbReference>
<keyword evidence="4" id="KW-0281">Fimbrium</keyword>
<evidence type="ECO:0000256" key="5">
    <source>
        <dbReference type="SAM" id="SignalP"/>
    </source>
</evidence>
<dbReference type="SUPFAM" id="SSF49401">
    <property type="entry name" value="Bacterial adhesins"/>
    <property type="match status" value="1"/>
</dbReference>
<dbReference type="InterPro" id="IPR036937">
    <property type="entry name" value="Adhesion_dom_fimbrial_sf"/>
</dbReference>
<dbReference type="InterPro" id="IPR008966">
    <property type="entry name" value="Adhesion_dom_sf"/>
</dbReference>
<dbReference type="Proteomes" id="UP000596095">
    <property type="component" value="Chromosome"/>
</dbReference>
<feature type="chain" id="PRO_5044747254" evidence="5">
    <location>
        <begin position="23"/>
        <end position="181"/>
    </location>
</feature>
<dbReference type="InterPro" id="IPR050263">
    <property type="entry name" value="Bact_Fimbrial_Adh_Pro"/>
</dbReference>
<evidence type="ECO:0000256" key="1">
    <source>
        <dbReference type="ARBA" id="ARBA00004561"/>
    </source>
</evidence>
<protein>
    <submittedName>
        <fullName evidence="7">Type 1 fimbrial protein</fullName>
    </submittedName>
</protein>
<reference evidence="7 8" key="1">
    <citation type="submission" date="2021-01" db="EMBL/GenBank/DDBJ databases">
        <title>Genome Characterization of a novel Stenotrophomonas isolate with high keratinase activity.</title>
        <authorList>
            <person name="Cao Z.-J."/>
        </authorList>
    </citation>
    <scope>NUCLEOTIDE SEQUENCE [LARGE SCALE GENOMIC DNA]</scope>
    <source>
        <strain evidence="7 8">DHHJ</strain>
    </source>
</reference>
<keyword evidence="3 5" id="KW-0732">Signal</keyword>
<evidence type="ECO:0000256" key="2">
    <source>
        <dbReference type="ARBA" id="ARBA00006671"/>
    </source>
</evidence>
<gene>
    <name evidence="7" type="ORF">JJL50_11195</name>
</gene>
<comment type="subcellular location">
    <subcellularLocation>
        <location evidence="1">Fimbrium</location>
    </subcellularLocation>
</comment>
<evidence type="ECO:0000313" key="8">
    <source>
        <dbReference type="Proteomes" id="UP000596095"/>
    </source>
</evidence>
<comment type="similarity">
    <text evidence="2">Belongs to the fimbrial protein family.</text>
</comment>
<feature type="signal peptide" evidence="5">
    <location>
        <begin position="1"/>
        <end position="22"/>
    </location>
</feature>
<evidence type="ECO:0000256" key="3">
    <source>
        <dbReference type="ARBA" id="ARBA00022729"/>
    </source>
</evidence>
<organism evidence="7 8">
    <name type="scientific">Stenotrophomonas maltophilia</name>
    <name type="common">Pseudomonas maltophilia</name>
    <name type="synonym">Xanthomonas maltophilia</name>
    <dbReference type="NCBI Taxonomy" id="40324"/>
    <lineage>
        <taxon>Bacteria</taxon>
        <taxon>Pseudomonadati</taxon>
        <taxon>Pseudomonadota</taxon>
        <taxon>Gammaproteobacteria</taxon>
        <taxon>Lysobacterales</taxon>
        <taxon>Lysobacteraceae</taxon>
        <taxon>Stenotrophomonas</taxon>
        <taxon>Stenotrophomonas maltophilia group</taxon>
    </lineage>
</organism>
<dbReference type="EMBL" id="CP067993">
    <property type="protein sequence ID" value="QQQ40546.1"/>
    <property type="molecule type" value="Genomic_DNA"/>
</dbReference>
<evidence type="ECO:0000256" key="4">
    <source>
        <dbReference type="ARBA" id="ARBA00023263"/>
    </source>
</evidence>
<proteinExistence type="inferred from homology"/>
<sequence length="181" mass="18572">MNKLAIALSAALSLGAAASASAQDATINFVGNITATSCDIAIGGEAASNTVTLPTLSKGALATKDAGIRKFTVTLGDGTVDGCSGNTAELVLDKDHVDNGTGRLVNQHAGTVDEPKAEGVDILIRDGDGNDIHLATDRVTVAKTGNNFVFNFQALYHVTGDIADVEAGRFTAALPFIVEHY</sequence>
<accession>A0ABD7BYC1</accession>
<dbReference type="GO" id="GO:0009289">
    <property type="term" value="C:pilus"/>
    <property type="evidence" value="ECO:0007669"/>
    <property type="project" value="UniProtKB-SubCell"/>
</dbReference>
<dbReference type="AlphaFoldDB" id="A0ABD7BYC1"/>
<dbReference type="Gene3D" id="2.60.40.1090">
    <property type="entry name" value="Fimbrial-type adhesion domain"/>
    <property type="match status" value="1"/>
</dbReference>